<dbReference type="Proteomes" id="UP000183832">
    <property type="component" value="Unassembled WGS sequence"/>
</dbReference>
<gene>
    <name evidence="1" type="ORF">CLUMA_CG021323</name>
</gene>
<evidence type="ECO:0000313" key="2">
    <source>
        <dbReference type="Proteomes" id="UP000183832"/>
    </source>
</evidence>
<accession>A0A1J1JBH7</accession>
<keyword evidence="2" id="KW-1185">Reference proteome</keyword>
<evidence type="ECO:0000313" key="1">
    <source>
        <dbReference type="EMBL" id="CRL08417.1"/>
    </source>
</evidence>
<organism evidence="1 2">
    <name type="scientific">Clunio marinus</name>
    <dbReference type="NCBI Taxonomy" id="568069"/>
    <lineage>
        <taxon>Eukaryota</taxon>
        <taxon>Metazoa</taxon>
        <taxon>Ecdysozoa</taxon>
        <taxon>Arthropoda</taxon>
        <taxon>Hexapoda</taxon>
        <taxon>Insecta</taxon>
        <taxon>Pterygota</taxon>
        <taxon>Neoptera</taxon>
        <taxon>Endopterygota</taxon>
        <taxon>Diptera</taxon>
        <taxon>Nematocera</taxon>
        <taxon>Chironomoidea</taxon>
        <taxon>Chironomidae</taxon>
        <taxon>Clunio</taxon>
    </lineage>
</organism>
<dbReference type="AlphaFoldDB" id="A0A1J1JBH7"/>
<reference evidence="1 2" key="1">
    <citation type="submission" date="2015-04" db="EMBL/GenBank/DDBJ databases">
        <authorList>
            <person name="Syromyatnikov M.Y."/>
            <person name="Popov V.N."/>
        </authorList>
    </citation>
    <scope>NUCLEOTIDE SEQUENCE [LARGE SCALE GENOMIC DNA]</scope>
</reference>
<proteinExistence type="predicted"/>
<protein>
    <submittedName>
        <fullName evidence="1">CLUMA_CG021323, isoform A</fullName>
    </submittedName>
</protein>
<dbReference type="EMBL" id="CVRI01000075">
    <property type="protein sequence ID" value="CRL08417.1"/>
    <property type="molecule type" value="Genomic_DNA"/>
</dbReference>
<name>A0A1J1JBH7_9DIPT</name>
<sequence>MENANDGKFLLFISSDAENKNWQQTILNNK</sequence>